<protein>
    <submittedName>
        <fullName evidence="4">Nicotinate phosphoribosyltransferase</fullName>
        <ecNumber evidence="4">6.3.4.21</ecNumber>
    </submittedName>
</protein>
<keyword evidence="1" id="KW-0808">Transferase</keyword>
<dbReference type="CDD" id="cd01571">
    <property type="entry name" value="NAPRTase_B"/>
    <property type="match status" value="1"/>
</dbReference>
<dbReference type="Pfam" id="PF02749">
    <property type="entry name" value="QRPTase_N"/>
    <property type="match status" value="1"/>
</dbReference>
<dbReference type="Gene3D" id="3.20.20.70">
    <property type="entry name" value="Aldolase class I"/>
    <property type="match status" value="1"/>
</dbReference>
<evidence type="ECO:0000313" key="4">
    <source>
        <dbReference type="EMBL" id="MDS0281947.1"/>
    </source>
</evidence>
<dbReference type="Pfam" id="PF01729">
    <property type="entry name" value="QRPTase_C"/>
    <property type="match status" value="1"/>
</dbReference>
<dbReference type="PANTHER" id="PTHR43202:SF1">
    <property type="entry name" value="NICOTINATE PHOSPHORIBOSYLTRANSFERASE"/>
    <property type="match status" value="1"/>
</dbReference>
<feature type="domain" description="Quinolinate phosphoribosyl transferase C-terminal" evidence="2">
    <location>
        <begin position="114"/>
        <end position="303"/>
    </location>
</feature>
<feature type="domain" description="Quinolinate phosphoribosyl transferase N-terminal" evidence="3">
    <location>
        <begin position="20"/>
        <end position="111"/>
    </location>
</feature>
<proteinExistence type="predicted"/>
<name>A0ABU2FNW5_9EURY</name>
<dbReference type="EMBL" id="JAMQOS010000002">
    <property type="protein sequence ID" value="MDS0281947.1"/>
    <property type="molecule type" value="Genomic_DNA"/>
</dbReference>
<dbReference type="InterPro" id="IPR002638">
    <property type="entry name" value="Quinolinate_PRibosylTrfase_C"/>
</dbReference>
<gene>
    <name evidence="4" type="ORF">NDI86_07405</name>
</gene>
<dbReference type="EC" id="6.3.4.21" evidence="4"/>
<dbReference type="GO" id="GO:0016757">
    <property type="term" value="F:glycosyltransferase activity"/>
    <property type="evidence" value="ECO:0007669"/>
    <property type="project" value="UniProtKB-KW"/>
</dbReference>
<dbReference type="Proteomes" id="UP001268864">
    <property type="component" value="Unassembled WGS sequence"/>
</dbReference>
<dbReference type="RefSeq" id="WP_310899783.1">
    <property type="nucleotide sequence ID" value="NZ_JAMQOS010000002.1"/>
</dbReference>
<evidence type="ECO:0000259" key="2">
    <source>
        <dbReference type="Pfam" id="PF01729"/>
    </source>
</evidence>
<dbReference type="NCBIfam" id="NF006415">
    <property type="entry name" value="PRK08662.1"/>
    <property type="match status" value="1"/>
</dbReference>
<dbReference type="PANTHER" id="PTHR43202">
    <property type="entry name" value="NICOTINATE-NUCLEOTIDE PYROPHOSPHORYLASE"/>
    <property type="match status" value="1"/>
</dbReference>
<dbReference type="SUPFAM" id="SSF51690">
    <property type="entry name" value="Nicotinate/Quinolinate PRTase C-terminal domain-like"/>
    <property type="match status" value="1"/>
</dbReference>
<dbReference type="GO" id="GO:0004516">
    <property type="term" value="F:nicotinate phosphoribosyltransferase activity"/>
    <property type="evidence" value="ECO:0007669"/>
    <property type="project" value="UniProtKB-EC"/>
</dbReference>
<keyword evidence="5" id="KW-1185">Reference proteome</keyword>
<evidence type="ECO:0000259" key="3">
    <source>
        <dbReference type="Pfam" id="PF02749"/>
    </source>
</evidence>
<dbReference type="InterPro" id="IPR022412">
    <property type="entry name" value="Quinolinate_PRibosylTrfase_N"/>
</dbReference>
<dbReference type="InterPro" id="IPR053190">
    <property type="entry name" value="NAPRTase-like"/>
</dbReference>
<dbReference type="InterPro" id="IPR035809">
    <property type="entry name" value="NAPRTase_arc-type"/>
</dbReference>
<evidence type="ECO:0000313" key="5">
    <source>
        <dbReference type="Proteomes" id="UP001268864"/>
    </source>
</evidence>
<accession>A0ABU2FNW5</accession>
<evidence type="ECO:0000256" key="1">
    <source>
        <dbReference type="ARBA" id="ARBA00022679"/>
    </source>
</evidence>
<sequence>MTDEFDIVPPEAIDSGRATDAYFDRTVESLDHAGRNPDVVAEVTADQFPTGEWHLLAGLQDAAALLEGRPLDADALPEGTLFDGGPVLRIEGPYREFCRLETALLGFLSHPTGIATRALEARRAAPESTVLSFGSRHVHPSLGAMVERSALLGGMDGFSNVAAGDVIGREAGGTMPHALVICFGRGEQEAAWQAFDEAVPESTPRIALVDTYSDEVDEALRAAEAVEDLDGVRLDTTGSRRGDFRHIVREVRWTLDAYGHEDVDIFCSGGLGPAELRGLRDVADGFGVGSYVSNADPLDFALDLVEVDGDPAAKRGKLTGTKAVYRTADGGHHIGLADREGPDDAESLMEPLLRDGELVREFDLDAAIERAAADADRVGFDSVDANAGD</sequence>
<dbReference type="InterPro" id="IPR037128">
    <property type="entry name" value="Quinolinate_PRibosylTase_N_sf"/>
</dbReference>
<dbReference type="InterPro" id="IPR036068">
    <property type="entry name" value="Nicotinate_pribotase-like_C"/>
</dbReference>
<dbReference type="Gene3D" id="3.90.1170.20">
    <property type="entry name" value="Quinolinate phosphoribosyl transferase, N-terminal domain"/>
    <property type="match status" value="1"/>
</dbReference>
<reference evidence="4 5" key="1">
    <citation type="submission" date="2022-06" db="EMBL/GenBank/DDBJ databases">
        <title>Halomicroarcula sp. a new haloarchaeum isolate from saline soil.</title>
        <authorList>
            <person name="Strakova D."/>
            <person name="Galisteo C."/>
            <person name="Sanchez-Porro C."/>
            <person name="Ventosa A."/>
        </authorList>
    </citation>
    <scope>NUCLEOTIDE SEQUENCE [LARGE SCALE GENOMIC DNA]</scope>
    <source>
        <strain evidence="4 5">S3CR25-11</strain>
    </source>
</reference>
<keyword evidence="4" id="KW-0328">Glycosyltransferase</keyword>
<organism evidence="4 5">
    <name type="scientific">Haloarcula onubensis</name>
    <dbReference type="NCBI Taxonomy" id="2950539"/>
    <lineage>
        <taxon>Archaea</taxon>
        <taxon>Methanobacteriati</taxon>
        <taxon>Methanobacteriota</taxon>
        <taxon>Stenosarchaea group</taxon>
        <taxon>Halobacteria</taxon>
        <taxon>Halobacteriales</taxon>
        <taxon>Haloarculaceae</taxon>
        <taxon>Haloarcula</taxon>
    </lineage>
</organism>
<keyword evidence="4" id="KW-0436">Ligase</keyword>
<comment type="caution">
    <text evidence="4">The sequence shown here is derived from an EMBL/GenBank/DDBJ whole genome shotgun (WGS) entry which is preliminary data.</text>
</comment>
<dbReference type="SUPFAM" id="SSF54675">
    <property type="entry name" value="Nicotinate/Quinolinate PRTase N-terminal domain-like"/>
    <property type="match status" value="1"/>
</dbReference>
<dbReference type="InterPro" id="IPR013785">
    <property type="entry name" value="Aldolase_TIM"/>
</dbReference>